<dbReference type="AlphaFoldDB" id="A0A2M6WA87"/>
<sequence length="498" mass="58366">MLSYRTLEIIPGITLWLTFMTAIVLSFIKPLWVIYFILLYDLYWLIRIMYFVLYLFVGLKRYRAVNKTNWLTEIKKIGGYEKYYHLIILPTKVESYQVLRDTLLGLAHADYDTKKFIVILSRECGASAGQCFEDQFRETANLLHQEFDEKFYQLFDIIHPSPPATELRGKGSNATWAVKKIKAEFIDPNHIPEENIIVSNFDSDTYVYPQYFSRLMYLWLTADNPHHHSYQPLTLYNNNIWDASSFARVVANSTTFWLMADKARPERLFTFSSHSMSFKTLVAVGYWATDIVTEDSRIFLQCFEHYNGDYSTIPMYVPISMDTVMGETIWQTIKGQYKQMRRWAWSVEHFPWMITRFSRNKNIPWLKKIRYLFNQTEGQFSWATGPVFMLILGRLPLYIASYQGLENVIVQNAPFVMETIMALAMIGVIFSAIVNVYFLPERPARCKKIKWLAMVAQWFLLPITMIAFGSVPATDAQTRLMLGGKFRLGFDVTMKHRK</sequence>
<feature type="transmembrane region" description="Helical" evidence="1">
    <location>
        <begin position="420"/>
        <end position="439"/>
    </location>
</feature>
<proteinExistence type="predicted"/>
<dbReference type="InterPro" id="IPR001173">
    <property type="entry name" value="Glyco_trans_2-like"/>
</dbReference>
<dbReference type="Pfam" id="PF13632">
    <property type="entry name" value="Glyco_trans_2_3"/>
    <property type="match status" value="1"/>
</dbReference>
<dbReference type="Proteomes" id="UP000231464">
    <property type="component" value="Unassembled WGS sequence"/>
</dbReference>
<organism evidence="3 4">
    <name type="scientific">Candidatus Kuenenbacteria bacterium CG10_big_fil_rev_8_21_14_0_10_36_11</name>
    <dbReference type="NCBI Taxonomy" id="1974618"/>
    <lineage>
        <taxon>Bacteria</taxon>
        <taxon>Candidatus Kueneniibacteriota</taxon>
    </lineage>
</organism>
<feature type="transmembrane region" description="Helical" evidence="1">
    <location>
        <begin position="34"/>
        <end position="57"/>
    </location>
</feature>
<dbReference type="PANTHER" id="PTHR36851">
    <property type="entry name" value="UNNAMED PRODUCT"/>
    <property type="match status" value="1"/>
</dbReference>
<dbReference type="Gene3D" id="3.90.550.10">
    <property type="entry name" value="Spore Coat Polysaccharide Biosynthesis Protein SpsA, Chain A"/>
    <property type="match status" value="1"/>
</dbReference>
<feature type="domain" description="Glycosyltransferase 2-like" evidence="2">
    <location>
        <begin position="201"/>
        <end position="399"/>
    </location>
</feature>
<dbReference type="PANTHER" id="PTHR36851:SF1">
    <property type="entry name" value="GLYCO_TRANS_2-LIKE DOMAIN-CONTAINING PROTEIN"/>
    <property type="match status" value="1"/>
</dbReference>
<accession>A0A2M6WA87</accession>
<reference evidence="4" key="1">
    <citation type="submission" date="2017-09" db="EMBL/GenBank/DDBJ databases">
        <title>Depth-based differentiation of microbial function through sediment-hosted aquifers and enrichment of novel symbionts in the deep terrestrial subsurface.</title>
        <authorList>
            <person name="Probst A.J."/>
            <person name="Ladd B."/>
            <person name="Jarett J.K."/>
            <person name="Geller-Mcgrath D.E."/>
            <person name="Sieber C.M.K."/>
            <person name="Emerson J.B."/>
            <person name="Anantharaman K."/>
            <person name="Thomas B.C."/>
            <person name="Malmstrom R."/>
            <person name="Stieglmeier M."/>
            <person name="Klingl A."/>
            <person name="Woyke T."/>
            <person name="Ryan C.M."/>
            <person name="Banfield J.F."/>
        </authorList>
    </citation>
    <scope>NUCLEOTIDE SEQUENCE [LARGE SCALE GENOMIC DNA]</scope>
</reference>
<dbReference type="InterPro" id="IPR029044">
    <property type="entry name" value="Nucleotide-diphossugar_trans"/>
</dbReference>
<feature type="transmembrane region" description="Helical" evidence="1">
    <location>
        <begin position="380"/>
        <end position="400"/>
    </location>
</feature>
<protein>
    <recommendedName>
        <fullName evidence="2">Glycosyltransferase 2-like domain-containing protein</fullName>
    </recommendedName>
</protein>
<comment type="caution">
    <text evidence="3">The sequence shown here is derived from an EMBL/GenBank/DDBJ whole genome shotgun (WGS) entry which is preliminary data.</text>
</comment>
<gene>
    <name evidence="3" type="ORF">COU23_02375</name>
</gene>
<feature type="transmembrane region" description="Helical" evidence="1">
    <location>
        <begin position="451"/>
        <end position="471"/>
    </location>
</feature>
<keyword evidence="1" id="KW-0472">Membrane</keyword>
<name>A0A2M6WA87_9BACT</name>
<feature type="transmembrane region" description="Helical" evidence="1">
    <location>
        <begin position="7"/>
        <end position="28"/>
    </location>
</feature>
<evidence type="ECO:0000256" key="1">
    <source>
        <dbReference type="SAM" id="Phobius"/>
    </source>
</evidence>
<dbReference type="EMBL" id="PFBP01000039">
    <property type="protein sequence ID" value="PIT89706.1"/>
    <property type="molecule type" value="Genomic_DNA"/>
</dbReference>
<keyword evidence="1" id="KW-0812">Transmembrane</keyword>
<evidence type="ECO:0000259" key="2">
    <source>
        <dbReference type="Pfam" id="PF13632"/>
    </source>
</evidence>
<dbReference type="SUPFAM" id="SSF53448">
    <property type="entry name" value="Nucleotide-diphospho-sugar transferases"/>
    <property type="match status" value="1"/>
</dbReference>
<keyword evidence="1" id="KW-1133">Transmembrane helix</keyword>
<evidence type="ECO:0000313" key="4">
    <source>
        <dbReference type="Proteomes" id="UP000231464"/>
    </source>
</evidence>
<evidence type="ECO:0000313" key="3">
    <source>
        <dbReference type="EMBL" id="PIT89706.1"/>
    </source>
</evidence>